<accession>A0ABR5AWK8</accession>
<evidence type="ECO:0000313" key="3">
    <source>
        <dbReference type="EMBL" id="KIL79109.1"/>
    </source>
</evidence>
<dbReference type="InterPro" id="IPR007837">
    <property type="entry name" value="DinB"/>
</dbReference>
<proteinExistence type="inferred from homology"/>
<evidence type="ECO:0008006" key="5">
    <source>
        <dbReference type="Google" id="ProtNLM"/>
    </source>
</evidence>
<sequence length="152" mass="17475">MGQAKQMMHEWLQHRNVLEELLESIDDEHIDFRPWEGAIALGELALHVAGWNDVFVSMVKTEEFASPDIPECQTMGDVRKVVKEFTKKTKATYESLTDADLEVENNSSHPKLQGSKKRYLTAMYDHEIHHKGQLFVYARLVGVKEVPFFANT</sequence>
<organism evidence="3 4">
    <name type="scientific">Bacillus badius</name>
    <dbReference type="NCBI Taxonomy" id="1455"/>
    <lineage>
        <taxon>Bacteria</taxon>
        <taxon>Bacillati</taxon>
        <taxon>Bacillota</taxon>
        <taxon>Bacilli</taxon>
        <taxon>Bacillales</taxon>
        <taxon>Bacillaceae</taxon>
        <taxon>Pseudobacillus</taxon>
    </lineage>
</organism>
<dbReference type="EMBL" id="JXLP01000005">
    <property type="protein sequence ID" value="KIL79109.1"/>
    <property type="molecule type" value="Genomic_DNA"/>
</dbReference>
<dbReference type="Pfam" id="PF05163">
    <property type="entry name" value="DinB"/>
    <property type="match status" value="1"/>
</dbReference>
<evidence type="ECO:0000313" key="4">
    <source>
        <dbReference type="Proteomes" id="UP000031982"/>
    </source>
</evidence>
<evidence type="ECO:0000256" key="1">
    <source>
        <dbReference type="ARBA" id="ARBA00008635"/>
    </source>
</evidence>
<keyword evidence="2" id="KW-0479">Metal-binding</keyword>
<name>A0ABR5AWK8_BACBA</name>
<keyword evidence="4" id="KW-1185">Reference proteome</keyword>
<gene>
    <name evidence="3" type="ORF">SD77_3910</name>
</gene>
<reference evidence="3 4" key="1">
    <citation type="submission" date="2015-01" db="EMBL/GenBank/DDBJ databases">
        <title>Genome Assembly of Bacillus badius MTCC 1458.</title>
        <authorList>
            <person name="Verma A."/>
            <person name="Khatri I."/>
            <person name="Mual P."/>
            <person name="Subramanian S."/>
            <person name="Krishnamurthi S."/>
        </authorList>
    </citation>
    <scope>NUCLEOTIDE SEQUENCE [LARGE SCALE GENOMIC DNA]</scope>
    <source>
        <strain evidence="3 4">MTCC 1458</strain>
    </source>
</reference>
<dbReference type="InterPro" id="IPR034660">
    <property type="entry name" value="DinB/YfiT-like"/>
</dbReference>
<dbReference type="SUPFAM" id="SSF109854">
    <property type="entry name" value="DinB/YfiT-like putative metalloenzymes"/>
    <property type="match status" value="1"/>
</dbReference>
<comment type="similarity">
    <text evidence="1">Belongs to the DinB family.</text>
</comment>
<evidence type="ECO:0000256" key="2">
    <source>
        <dbReference type="ARBA" id="ARBA00022723"/>
    </source>
</evidence>
<protein>
    <recommendedName>
        <fullName evidence="5">Damage-inducible protein DinB</fullName>
    </recommendedName>
</protein>
<comment type="caution">
    <text evidence="3">The sequence shown here is derived from an EMBL/GenBank/DDBJ whole genome shotgun (WGS) entry which is preliminary data.</text>
</comment>
<dbReference type="Gene3D" id="1.20.120.450">
    <property type="entry name" value="dinb family like domain"/>
    <property type="match status" value="1"/>
</dbReference>
<dbReference type="Proteomes" id="UP000031982">
    <property type="component" value="Unassembled WGS sequence"/>
</dbReference>